<evidence type="ECO:0000313" key="12">
    <source>
        <dbReference type="Proteomes" id="UP000244090"/>
    </source>
</evidence>
<dbReference type="Gene3D" id="1.10.287.130">
    <property type="match status" value="1"/>
</dbReference>
<name>A0A2T6BV96_9FLAO</name>
<comment type="caution">
    <text evidence="11">The sequence shown here is derived from an EMBL/GenBank/DDBJ whole genome shotgun (WGS) entry which is preliminary data.</text>
</comment>
<dbReference type="EMBL" id="QBKT01000007">
    <property type="protein sequence ID" value="PTX59999.1"/>
    <property type="molecule type" value="Genomic_DNA"/>
</dbReference>
<dbReference type="GO" id="GO:0000155">
    <property type="term" value="F:phosphorelay sensor kinase activity"/>
    <property type="evidence" value="ECO:0007669"/>
    <property type="project" value="InterPro"/>
</dbReference>
<comment type="catalytic activity">
    <reaction evidence="1">
        <text>ATP + protein L-histidine = ADP + protein N-phospho-L-histidine.</text>
        <dbReference type="EC" id="2.7.13.3"/>
    </reaction>
</comment>
<organism evidence="11 12">
    <name type="scientific">Kordia periserrulae</name>
    <dbReference type="NCBI Taxonomy" id="701523"/>
    <lineage>
        <taxon>Bacteria</taxon>
        <taxon>Pseudomonadati</taxon>
        <taxon>Bacteroidota</taxon>
        <taxon>Flavobacteriia</taxon>
        <taxon>Flavobacteriales</taxon>
        <taxon>Flavobacteriaceae</taxon>
        <taxon>Kordia</taxon>
    </lineage>
</organism>
<feature type="domain" description="Histidine kinase" evidence="10">
    <location>
        <begin position="187"/>
        <end position="389"/>
    </location>
</feature>
<dbReference type="InterPro" id="IPR036890">
    <property type="entry name" value="HATPase_C_sf"/>
</dbReference>
<keyword evidence="9" id="KW-0472">Membrane</keyword>
<dbReference type="SUPFAM" id="SSF55874">
    <property type="entry name" value="ATPase domain of HSP90 chaperone/DNA topoisomerase II/histidine kinase"/>
    <property type="match status" value="1"/>
</dbReference>
<accession>A0A2T6BV96</accession>
<evidence type="ECO:0000256" key="9">
    <source>
        <dbReference type="SAM" id="Phobius"/>
    </source>
</evidence>
<sequence length="389" mass="44234">MTLKNRPVLIRWILILASFAIVSGILWNTYIFFQEFKQEERAKMEIFAEAVAEVNQNSLQDDLSNLSLKIISSNTSNPRIFVTIDDVMDAQNMSEDKMSDSIYLKKKVKQFSKENTPIDISYFDETTNQRIKVGTLYYGDSEALNKLKYYPLALLLIIALFGAVAYFFFSASKASEQNKLWAGMAKETAHQIGTPLSSLVGWTEILKTENIDPEYVREIEKDINRLQTITERFSKIGSIPKLERLDIVQETKDSYDYLLSRTSKLVNFTFEAPETPIYSDINAQLYSWTIENMVKNAIDAMKGKGDLKLEIIPADNVVKVLITDNGKGIPKRNFKKVFQPGFTSKKRGWGLGLSLAKRIVENYHDGKVKVLKSEIGKGTTMQILLKTVV</sequence>
<dbReference type="RefSeq" id="WP_108115629.1">
    <property type="nucleotide sequence ID" value="NZ_QBKT01000007.1"/>
</dbReference>
<dbReference type="Pfam" id="PF02518">
    <property type="entry name" value="HATPase_c"/>
    <property type="match status" value="1"/>
</dbReference>
<feature type="transmembrane region" description="Helical" evidence="9">
    <location>
        <begin position="149"/>
        <end position="169"/>
    </location>
</feature>
<dbReference type="CDD" id="cd00082">
    <property type="entry name" value="HisKA"/>
    <property type="match status" value="1"/>
</dbReference>
<dbReference type="SMART" id="SM00387">
    <property type="entry name" value="HATPase_c"/>
    <property type="match status" value="1"/>
</dbReference>
<dbReference type="PRINTS" id="PR00344">
    <property type="entry name" value="BCTRLSENSOR"/>
</dbReference>
<dbReference type="PANTHER" id="PTHR43065:SF46">
    <property type="entry name" value="C4-DICARBOXYLATE TRANSPORT SENSOR PROTEIN DCTB"/>
    <property type="match status" value="1"/>
</dbReference>
<keyword evidence="3" id="KW-0597">Phosphoprotein</keyword>
<dbReference type="Gene3D" id="3.30.565.10">
    <property type="entry name" value="Histidine kinase-like ATPase, C-terminal domain"/>
    <property type="match status" value="1"/>
</dbReference>
<evidence type="ECO:0000256" key="2">
    <source>
        <dbReference type="ARBA" id="ARBA00012438"/>
    </source>
</evidence>
<evidence type="ECO:0000256" key="7">
    <source>
        <dbReference type="ARBA" id="ARBA00022840"/>
    </source>
</evidence>
<evidence type="ECO:0000256" key="8">
    <source>
        <dbReference type="ARBA" id="ARBA00023012"/>
    </source>
</evidence>
<dbReference type="InterPro" id="IPR004358">
    <property type="entry name" value="Sig_transdc_His_kin-like_C"/>
</dbReference>
<dbReference type="AlphaFoldDB" id="A0A2T6BV96"/>
<dbReference type="InterPro" id="IPR005467">
    <property type="entry name" value="His_kinase_dom"/>
</dbReference>
<dbReference type="InterPro" id="IPR036097">
    <property type="entry name" value="HisK_dim/P_sf"/>
</dbReference>
<keyword evidence="12" id="KW-1185">Reference proteome</keyword>
<evidence type="ECO:0000256" key="5">
    <source>
        <dbReference type="ARBA" id="ARBA00022741"/>
    </source>
</evidence>
<dbReference type="OrthoDB" id="9815750at2"/>
<dbReference type="GO" id="GO:0005524">
    <property type="term" value="F:ATP binding"/>
    <property type="evidence" value="ECO:0007669"/>
    <property type="project" value="UniProtKB-KW"/>
</dbReference>
<keyword evidence="8" id="KW-0902">Two-component regulatory system</keyword>
<keyword evidence="7" id="KW-0067">ATP-binding</keyword>
<dbReference type="PROSITE" id="PS50109">
    <property type="entry name" value="HIS_KIN"/>
    <property type="match status" value="1"/>
</dbReference>
<protein>
    <recommendedName>
        <fullName evidence="2">histidine kinase</fullName>
        <ecNumber evidence="2">2.7.13.3</ecNumber>
    </recommendedName>
</protein>
<proteinExistence type="predicted"/>
<keyword evidence="4" id="KW-0808">Transferase</keyword>
<evidence type="ECO:0000313" key="11">
    <source>
        <dbReference type="EMBL" id="PTX59999.1"/>
    </source>
</evidence>
<keyword evidence="5" id="KW-0547">Nucleotide-binding</keyword>
<dbReference type="InterPro" id="IPR003594">
    <property type="entry name" value="HATPase_dom"/>
</dbReference>
<keyword evidence="9" id="KW-1133">Transmembrane helix</keyword>
<reference evidence="11 12" key="1">
    <citation type="submission" date="2018-04" db="EMBL/GenBank/DDBJ databases">
        <title>Genomic Encyclopedia of Archaeal and Bacterial Type Strains, Phase II (KMG-II): from individual species to whole genera.</title>
        <authorList>
            <person name="Goeker M."/>
        </authorList>
    </citation>
    <scope>NUCLEOTIDE SEQUENCE [LARGE SCALE GENOMIC DNA]</scope>
    <source>
        <strain evidence="11 12">DSM 25731</strain>
    </source>
</reference>
<dbReference type="Proteomes" id="UP000244090">
    <property type="component" value="Unassembled WGS sequence"/>
</dbReference>
<evidence type="ECO:0000256" key="1">
    <source>
        <dbReference type="ARBA" id="ARBA00000085"/>
    </source>
</evidence>
<dbReference type="Pfam" id="PF00512">
    <property type="entry name" value="HisKA"/>
    <property type="match status" value="1"/>
</dbReference>
<dbReference type="EC" id="2.7.13.3" evidence="2"/>
<evidence type="ECO:0000259" key="10">
    <source>
        <dbReference type="PROSITE" id="PS50109"/>
    </source>
</evidence>
<dbReference type="PANTHER" id="PTHR43065">
    <property type="entry name" value="SENSOR HISTIDINE KINASE"/>
    <property type="match status" value="1"/>
</dbReference>
<gene>
    <name evidence="11" type="ORF">C8N46_1074</name>
</gene>
<dbReference type="InterPro" id="IPR003661">
    <property type="entry name" value="HisK_dim/P_dom"/>
</dbReference>
<dbReference type="SUPFAM" id="SSF47384">
    <property type="entry name" value="Homodimeric domain of signal transducing histidine kinase"/>
    <property type="match status" value="1"/>
</dbReference>
<keyword evidence="9" id="KW-0812">Transmembrane</keyword>
<keyword evidence="6" id="KW-0418">Kinase</keyword>
<evidence type="ECO:0000256" key="4">
    <source>
        <dbReference type="ARBA" id="ARBA00022679"/>
    </source>
</evidence>
<feature type="transmembrane region" description="Helical" evidence="9">
    <location>
        <begin position="12"/>
        <end position="33"/>
    </location>
</feature>
<evidence type="ECO:0000256" key="3">
    <source>
        <dbReference type="ARBA" id="ARBA00022553"/>
    </source>
</evidence>
<dbReference type="SMART" id="SM00388">
    <property type="entry name" value="HisKA"/>
    <property type="match status" value="1"/>
</dbReference>
<evidence type="ECO:0000256" key="6">
    <source>
        <dbReference type="ARBA" id="ARBA00022777"/>
    </source>
</evidence>
<dbReference type="CDD" id="cd00075">
    <property type="entry name" value="HATPase"/>
    <property type="match status" value="1"/>
</dbReference>